<dbReference type="PROSITE" id="PS00041">
    <property type="entry name" value="HTH_ARAC_FAMILY_1"/>
    <property type="match status" value="1"/>
</dbReference>
<dbReference type="SMART" id="SM00342">
    <property type="entry name" value="HTH_ARAC"/>
    <property type="match status" value="1"/>
</dbReference>
<dbReference type="GO" id="GO:0003700">
    <property type="term" value="F:DNA-binding transcription factor activity"/>
    <property type="evidence" value="ECO:0007669"/>
    <property type="project" value="InterPro"/>
</dbReference>
<evidence type="ECO:0000313" key="6">
    <source>
        <dbReference type="Proteomes" id="UP001151088"/>
    </source>
</evidence>
<evidence type="ECO:0000256" key="1">
    <source>
        <dbReference type="ARBA" id="ARBA00023015"/>
    </source>
</evidence>
<dbReference type="AlphaFoldDB" id="A0A9X2T6Z4"/>
<keyword evidence="2" id="KW-0238">DNA-binding</keyword>
<evidence type="ECO:0000259" key="4">
    <source>
        <dbReference type="PROSITE" id="PS01124"/>
    </source>
</evidence>
<dbReference type="InterPro" id="IPR050204">
    <property type="entry name" value="AraC_XylS_family_regulators"/>
</dbReference>
<evidence type="ECO:0000313" key="5">
    <source>
        <dbReference type="EMBL" id="MCS0496959.1"/>
    </source>
</evidence>
<dbReference type="InterPro" id="IPR018062">
    <property type="entry name" value="HTH_AraC-typ_CS"/>
</dbReference>
<name>A0A9X2T6Z4_9HYPH</name>
<comment type="caution">
    <text evidence="5">The sequence shown here is derived from an EMBL/GenBank/DDBJ whole genome shotgun (WGS) entry which is preliminary data.</text>
</comment>
<dbReference type="EMBL" id="JANTHZ010000009">
    <property type="protein sequence ID" value="MCS0496959.1"/>
    <property type="molecule type" value="Genomic_DNA"/>
</dbReference>
<dbReference type="PROSITE" id="PS01124">
    <property type="entry name" value="HTH_ARAC_FAMILY_2"/>
    <property type="match status" value="1"/>
</dbReference>
<dbReference type="Pfam" id="PF12833">
    <property type="entry name" value="HTH_18"/>
    <property type="match status" value="1"/>
</dbReference>
<evidence type="ECO:0000256" key="2">
    <source>
        <dbReference type="ARBA" id="ARBA00023125"/>
    </source>
</evidence>
<evidence type="ECO:0000256" key="3">
    <source>
        <dbReference type="ARBA" id="ARBA00023163"/>
    </source>
</evidence>
<organism evidence="5 6">
    <name type="scientific">Ancylobacter mangrovi</name>
    <dbReference type="NCBI Taxonomy" id="2972472"/>
    <lineage>
        <taxon>Bacteria</taxon>
        <taxon>Pseudomonadati</taxon>
        <taxon>Pseudomonadota</taxon>
        <taxon>Alphaproteobacteria</taxon>
        <taxon>Hyphomicrobiales</taxon>
        <taxon>Xanthobacteraceae</taxon>
        <taxon>Ancylobacter</taxon>
    </lineage>
</organism>
<dbReference type="PANTHER" id="PTHR46796:SF12">
    <property type="entry name" value="HTH-TYPE DNA-BINDING TRANSCRIPTIONAL ACTIVATOR EUTR"/>
    <property type="match status" value="1"/>
</dbReference>
<protein>
    <submittedName>
        <fullName evidence="5">Helix-turn-helix transcriptional regulator</fullName>
    </submittedName>
</protein>
<proteinExistence type="predicted"/>
<keyword evidence="3" id="KW-0804">Transcription</keyword>
<dbReference type="GO" id="GO:0043565">
    <property type="term" value="F:sequence-specific DNA binding"/>
    <property type="evidence" value="ECO:0007669"/>
    <property type="project" value="InterPro"/>
</dbReference>
<reference evidence="5" key="1">
    <citation type="submission" date="2022-08" db="EMBL/GenBank/DDBJ databases">
        <authorList>
            <person name="Li F."/>
        </authorList>
    </citation>
    <scope>NUCLEOTIDE SEQUENCE</scope>
    <source>
        <strain evidence="5">MQZ15Z-1</strain>
    </source>
</reference>
<gene>
    <name evidence="5" type="ORF">NVS89_17880</name>
</gene>
<keyword evidence="1" id="KW-0805">Transcription regulation</keyword>
<sequence>MCGEHPREEDLRSVEIEDAALQAALQPRFSMQCFQLSPGRRVARMDSLGLSGAQIVRETQYAAVQKLGATPADLCTVSQCTPDPAFRFTDRCAGAEDAIFFMPENTEFDLRVPAGARTFYVGFSQQAFQHAACALDPERWEDAPRALTALPAALPELRQAVDLWLESAEADDGDHPDPRVLDRLVFQSVVQAVVVAARQGTASPPPPTRARALRICQSARAFVEERMEGDDLPTLADICAAVGVCERTLQYAFREYVGISPLAYLRLCRLSRARAMLLAATPEETSVTQVAMRLGFLHLGRFAGDYKQMFEETPSATLTS</sequence>
<feature type="domain" description="HTH araC/xylS-type" evidence="4">
    <location>
        <begin position="217"/>
        <end position="320"/>
    </location>
</feature>
<keyword evidence="6" id="KW-1185">Reference proteome</keyword>
<dbReference type="RefSeq" id="WP_258734117.1">
    <property type="nucleotide sequence ID" value="NZ_JANTHZ010000009.1"/>
</dbReference>
<dbReference type="Proteomes" id="UP001151088">
    <property type="component" value="Unassembled WGS sequence"/>
</dbReference>
<dbReference type="PANTHER" id="PTHR46796">
    <property type="entry name" value="HTH-TYPE TRANSCRIPTIONAL ACTIVATOR RHAS-RELATED"/>
    <property type="match status" value="1"/>
</dbReference>
<dbReference type="Gene3D" id="1.10.10.60">
    <property type="entry name" value="Homeodomain-like"/>
    <property type="match status" value="1"/>
</dbReference>
<accession>A0A9X2T6Z4</accession>
<dbReference type="InterPro" id="IPR018060">
    <property type="entry name" value="HTH_AraC"/>
</dbReference>